<reference evidence="1" key="1">
    <citation type="journal article" date="2020" name="Stud. Mycol.">
        <title>101 Dothideomycetes genomes: a test case for predicting lifestyles and emergence of pathogens.</title>
        <authorList>
            <person name="Haridas S."/>
            <person name="Albert R."/>
            <person name="Binder M."/>
            <person name="Bloem J."/>
            <person name="Labutti K."/>
            <person name="Salamov A."/>
            <person name="Andreopoulos B."/>
            <person name="Baker S."/>
            <person name="Barry K."/>
            <person name="Bills G."/>
            <person name="Bluhm B."/>
            <person name="Cannon C."/>
            <person name="Castanera R."/>
            <person name="Culley D."/>
            <person name="Daum C."/>
            <person name="Ezra D."/>
            <person name="Gonzalez J."/>
            <person name="Henrissat B."/>
            <person name="Kuo A."/>
            <person name="Liang C."/>
            <person name="Lipzen A."/>
            <person name="Lutzoni F."/>
            <person name="Magnuson J."/>
            <person name="Mondo S."/>
            <person name="Nolan M."/>
            <person name="Ohm R."/>
            <person name="Pangilinan J."/>
            <person name="Park H.-J."/>
            <person name="Ramirez L."/>
            <person name="Alfaro M."/>
            <person name="Sun H."/>
            <person name="Tritt A."/>
            <person name="Yoshinaga Y."/>
            <person name="Zwiers L.-H."/>
            <person name="Turgeon B."/>
            <person name="Goodwin S."/>
            <person name="Spatafora J."/>
            <person name="Crous P."/>
            <person name="Grigoriev I."/>
        </authorList>
    </citation>
    <scope>NUCLEOTIDE SEQUENCE</scope>
    <source>
        <strain evidence="1">CBS 119687</strain>
    </source>
</reference>
<evidence type="ECO:0000313" key="1">
    <source>
        <dbReference type="EMBL" id="KAF2134100.1"/>
    </source>
</evidence>
<accession>A0A6A6AQN7</accession>
<name>A0A6A6AQN7_9PLEO</name>
<sequence length="170" mass="18747">MPSPIIRVCSIGKVKRPCVELSILDAVLDTATAYHNGIYHLPINAYTNGARPVADKSPFSRLLINGEINNVHAKHVAAALECIGEYVEHLRLQFQINAFAPTGADEDLVILCRGSLPFAYAPGTRSWSLVLEFANFYVWRCADVDCKRINVGTRSCKDLEHGLSHIGELL</sequence>
<dbReference type="GeneID" id="54410463"/>
<dbReference type="EMBL" id="ML977498">
    <property type="protein sequence ID" value="KAF2134100.1"/>
    <property type="molecule type" value="Genomic_DNA"/>
</dbReference>
<dbReference type="OrthoDB" id="3776715at2759"/>
<evidence type="ECO:0000313" key="2">
    <source>
        <dbReference type="Proteomes" id="UP000799771"/>
    </source>
</evidence>
<protein>
    <submittedName>
        <fullName evidence="1">Uncharacterized protein</fullName>
    </submittedName>
</protein>
<dbReference type="Proteomes" id="UP000799771">
    <property type="component" value="Unassembled WGS sequence"/>
</dbReference>
<organism evidence="1 2">
    <name type="scientific">Dothidotthia symphoricarpi CBS 119687</name>
    <dbReference type="NCBI Taxonomy" id="1392245"/>
    <lineage>
        <taxon>Eukaryota</taxon>
        <taxon>Fungi</taxon>
        <taxon>Dikarya</taxon>
        <taxon>Ascomycota</taxon>
        <taxon>Pezizomycotina</taxon>
        <taxon>Dothideomycetes</taxon>
        <taxon>Pleosporomycetidae</taxon>
        <taxon>Pleosporales</taxon>
        <taxon>Dothidotthiaceae</taxon>
        <taxon>Dothidotthia</taxon>
    </lineage>
</organism>
<gene>
    <name evidence="1" type="ORF">P153DRAFT_381277</name>
</gene>
<dbReference type="AlphaFoldDB" id="A0A6A6AQN7"/>
<dbReference type="RefSeq" id="XP_033528487.1">
    <property type="nucleotide sequence ID" value="XM_033670031.1"/>
</dbReference>
<keyword evidence="2" id="KW-1185">Reference proteome</keyword>
<proteinExistence type="predicted"/>